<dbReference type="AlphaFoldDB" id="A0A5C7H6S4"/>
<feature type="repeat" description="PPR" evidence="2">
    <location>
        <begin position="408"/>
        <end position="438"/>
    </location>
</feature>
<dbReference type="GO" id="GO:0009451">
    <property type="term" value="P:RNA modification"/>
    <property type="evidence" value="ECO:0007669"/>
    <property type="project" value="InterPro"/>
</dbReference>
<dbReference type="PANTHER" id="PTHR47926">
    <property type="entry name" value="PENTATRICOPEPTIDE REPEAT-CONTAINING PROTEIN"/>
    <property type="match status" value="1"/>
</dbReference>
<dbReference type="FunFam" id="1.25.40.10:FF:000090">
    <property type="entry name" value="Pentatricopeptide repeat-containing protein, chloroplastic"/>
    <property type="match status" value="1"/>
</dbReference>
<dbReference type="InterPro" id="IPR011990">
    <property type="entry name" value="TPR-like_helical_dom_sf"/>
</dbReference>
<dbReference type="PANTHER" id="PTHR47926:SF405">
    <property type="entry name" value="DYW DOMAIN-CONTAINING PROTEIN"/>
    <property type="match status" value="1"/>
</dbReference>
<proteinExistence type="predicted"/>
<feature type="repeat" description="PPR" evidence="2">
    <location>
        <begin position="172"/>
        <end position="206"/>
    </location>
</feature>
<gene>
    <name evidence="3" type="ORF">EZV62_021291</name>
</gene>
<dbReference type="Pfam" id="PF01535">
    <property type="entry name" value="PPR"/>
    <property type="match status" value="3"/>
</dbReference>
<dbReference type="NCBIfam" id="TIGR00756">
    <property type="entry name" value="PPR"/>
    <property type="match status" value="6"/>
</dbReference>
<feature type="repeat" description="PPR" evidence="2">
    <location>
        <begin position="141"/>
        <end position="171"/>
    </location>
</feature>
<evidence type="ECO:0000313" key="3">
    <source>
        <dbReference type="EMBL" id="TXG52122.1"/>
    </source>
</evidence>
<dbReference type="Pfam" id="PF20431">
    <property type="entry name" value="E_motif"/>
    <property type="match status" value="1"/>
</dbReference>
<organism evidence="3 4">
    <name type="scientific">Acer yangbiense</name>
    <dbReference type="NCBI Taxonomy" id="1000413"/>
    <lineage>
        <taxon>Eukaryota</taxon>
        <taxon>Viridiplantae</taxon>
        <taxon>Streptophyta</taxon>
        <taxon>Embryophyta</taxon>
        <taxon>Tracheophyta</taxon>
        <taxon>Spermatophyta</taxon>
        <taxon>Magnoliopsida</taxon>
        <taxon>eudicotyledons</taxon>
        <taxon>Gunneridae</taxon>
        <taxon>Pentapetalae</taxon>
        <taxon>rosids</taxon>
        <taxon>malvids</taxon>
        <taxon>Sapindales</taxon>
        <taxon>Sapindaceae</taxon>
        <taxon>Hippocastanoideae</taxon>
        <taxon>Acereae</taxon>
        <taxon>Acer</taxon>
    </lineage>
</organism>
<dbReference type="InterPro" id="IPR002885">
    <property type="entry name" value="PPR_rpt"/>
</dbReference>
<evidence type="ECO:0000256" key="1">
    <source>
        <dbReference type="ARBA" id="ARBA00022737"/>
    </source>
</evidence>
<keyword evidence="1" id="KW-0677">Repeat</keyword>
<feature type="repeat" description="PPR" evidence="2">
    <location>
        <begin position="71"/>
        <end position="105"/>
    </location>
</feature>
<evidence type="ECO:0000256" key="2">
    <source>
        <dbReference type="PROSITE-ProRule" id="PRU00708"/>
    </source>
</evidence>
<evidence type="ECO:0000313" key="4">
    <source>
        <dbReference type="Proteomes" id="UP000323000"/>
    </source>
</evidence>
<dbReference type="FunFam" id="1.25.40.10:FF:000344">
    <property type="entry name" value="Pentatricopeptide repeat-containing protein"/>
    <property type="match status" value="1"/>
</dbReference>
<comment type="caution">
    <text evidence="3">The sequence shown here is derived from an EMBL/GenBank/DDBJ whole genome shotgun (WGS) entry which is preliminary data.</text>
</comment>
<dbReference type="OrthoDB" id="185373at2759"/>
<dbReference type="InterPro" id="IPR046960">
    <property type="entry name" value="PPR_At4g14850-like_plant"/>
</dbReference>
<feature type="repeat" description="PPR" evidence="2">
    <location>
        <begin position="273"/>
        <end position="307"/>
    </location>
</feature>
<dbReference type="InterPro" id="IPR046848">
    <property type="entry name" value="E_motif"/>
</dbReference>
<protein>
    <recommendedName>
        <fullName evidence="5">Pentacotripeptide-repeat region of PRORP domain-containing protein</fullName>
    </recommendedName>
</protein>
<name>A0A5C7H6S4_9ROSI</name>
<keyword evidence="4" id="KW-1185">Reference proteome</keyword>
<feature type="repeat" description="PPR" evidence="2">
    <location>
        <begin position="373"/>
        <end position="407"/>
    </location>
</feature>
<dbReference type="EMBL" id="VAHF01000010">
    <property type="protein sequence ID" value="TXG52122.1"/>
    <property type="molecule type" value="Genomic_DNA"/>
</dbReference>
<evidence type="ECO:0008006" key="5">
    <source>
        <dbReference type="Google" id="ProtNLM"/>
    </source>
</evidence>
<dbReference type="Gene3D" id="1.25.40.10">
    <property type="entry name" value="Tetratricopeptide repeat domain"/>
    <property type="match status" value="4"/>
</dbReference>
<sequence>MWRDKLTQPKHLKSILLASKDGSTITKIHAFMIKTNLSTYRNSVGRIIASYARINDIASARKVFDELPQRGVDTFNVMIIACSHKESPFEVLGLYNQMIKESVRPDSSTFTVALKACVSLMDLKLGEQVWHKAVDFGYENDVFVGSSLLNLYAKCGKMDKAMVVFDKMQRKDLVCWSCMINGFACNGQPREAVDMYKRMRKEGIEEDEIVMVGLVQACANLGHSKLGLSLHGYMIRRNLDRDVIVQTSLVDMHAKNGHMVLASHVFKDMSRKNVVSWGALISGFAQNGLVGNALEFLVEMQSCGFEPDSVSLMSALLACAQIGFLKLGKSVHGYIVRRREFDQVLGTAVIDMYSKCGAPSCARALFDRMDSRDLISWNVIIASYGVHGYGMEALSLFLQMIETKLKPDSSTFSSLLSALSHSGLVEEGQYWFDLMVSEYKIQPSEKHYACMVDLLARGGQVEEALELINSMKTEVGLAVWVALLSGCYNHKKLLIGEVAAKKVLELNPDELGIHALVSNFFAMEEKWDEVAGVRKIMKKTGMKKVPGYSLVEVNGDLHAFLMEDKSHHQHENLKSMLDNLYQDMRGTSRVDDGDKATKFISEAVNKGSHDPIT</sequence>
<accession>A0A5C7H6S4</accession>
<reference evidence="4" key="1">
    <citation type="journal article" date="2019" name="Gigascience">
        <title>De novo genome assembly of the endangered Acer yangbiense, a plant species with extremely small populations endemic to Yunnan Province, China.</title>
        <authorList>
            <person name="Yang J."/>
            <person name="Wariss H.M."/>
            <person name="Tao L."/>
            <person name="Zhang R."/>
            <person name="Yun Q."/>
            <person name="Hollingsworth P."/>
            <person name="Dao Z."/>
            <person name="Luo G."/>
            <person name="Guo H."/>
            <person name="Ma Y."/>
            <person name="Sun W."/>
        </authorList>
    </citation>
    <scope>NUCLEOTIDE SEQUENCE [LARGE SCALE GENOMIC DNA]</scope>
    <source>
        <strain evidence="4">cv. Malutang</strain>
    </source>
</reference>
<feature type="repeat" description="PPR" evidence="2">
    <location>
        <begin position="444"/>
        <end position="474"/>
    </location>
</feature>
<dbReference type="FunFam" id="1.25.40.10:FF:000361">
    <property type="entry name" value="Pentatricopeptide repeat-containing protein chloroplastic"/>
    <property type="match status" value="1"/>
</dbReference>
<dbReference type="Proteomes" id="UP000323000">
    <property type="component" value="Chromosome 10"/>
</dbReference>
<dbReference type="GO" id="GO:0003723">
    <property type="term" value="F:RNA binding"/>
    <property type="evidence" value="ECO:0007669"/>
    <property type="project" value="InterPro"/>
</dbReference>
<dbReference type="PROSITE" id="PS51375">
    <property type="entry name" value="PPR"/>
    <property type="match status" value="7"/>
</dbReference>
<dbReference type="Pfam" id="PF13041">
    <property type="entry name" value="PPR_2"/>
    <property type="match status" value="3"/>
</dbReference>